<evidence type="ECO:0000313" key="8">
    <source>
        <dbReference type="EMBL" id="MCF2515425.1"/>
    </source>
</evidence>
<keyword evidence="5" id="KW-0804">Transcription</keyword>
<keyword evidence="2" id="KW-0805">Transcription regulation</keyword>
<dbReference type="InterPro" id="IPR039425">
    <property type="entry name" value="RNA_pol_sigma-70-like"/>
</dbReference>
<dbReference type="NCBIfam" id="TIGR02937">
    <property type="entry name" value="sigma70-ECF"/>
    <property type="match status" value="1"/>
</dbReference>
<gene>
    <name evidence="8" type="ORF">LVY65_10170</name>
</gene>
<proteinExistence type="inferred from homology"/>
<dbReference type="GO" id="GO:0016987">
    <property type="term" value="F:sigma factor activity"/>
    <property type="evidence" value="ECO:0007669"/>
    <property type="project" value="UniProtKB-KW"/>
</dbReference>
<dbReference type="InterPro" id="IPR014284">
    <property type="entry name" value="RNA_pol_sigma-70_dom"/>
</dbReference>
<evidence type="ECO:0000259" key="7">
    <source>
        <dbReference type="Pfam" id="PF08281"/>
    </source>
</evidence>
<protein>
    <submittedName>
        <fullName evidence="8">Sigma-70 family RNA polymerase sigma factor</fullName>
    </submittedName>
</protein>
<name>A0A9X1TXP8_9SPHN</name>
<dbReference type="InterPro" id="IPR013325">
    <property type="entry name" value="RNA_pol_sigma_r2"/>
</dbReference>
<comment type="caution">
    <text evidence="8">The sequence shown here is derived from an EMBL/GenBank/DDBJ whole genome shotgun (WGS) entry which is preliminary data.</text>
</comment>
<feature type="domain" description="RNA polymerase sigma factor 70 region 4 type 2" evidence="7">
    <location>
        <begin position="126"/>
        <end position="177"/>
    </location>
</feature>
<feature type="domain" description="RNA polymerase sigma-70 region 2" evidence="6">
    <location>
        <begin position="39"/>
        <end position="99"/>
    </location>
</feature>
<evidence type="ECO:0000313" key="9">
    <source>
        <dbReference type="Proteomes" id="UP001139410"/>
    </source>
</evidence>
<dbReference type="InterPro" id="IPR013249">
    <property type="entry name" value="RNA_pol_sigma70_r4_t2"/>
</dbReference>
<keyword evidence="3" id="KW-0731">Sigma factor</keyword>
<dbReference type="GO" id="GO:0006352">
    <property type="term" value="P:DNA-templated transcription initiation"/>
    <property type="evidence" value="ECO:0007669"/>
    <property type="project" value="InterPro"/>
</dbReference>
<comment type="similarity">
    <text evidence="1">Belongs to the sigma-70 factor family. ECF subfamily.</text>
</comment>
<dbReference type="Proteomes" id="UP001139410">
    <property type="component" value="Unassembled WGS sequence"/>
</dbReference>
<dbReference type="Gene3D" id="1.10.10.10">
    <property type="entry name" value="Winged helix-like DNA-binding domain superfamily/Winged helix DNA-binding domain"/>
    <property type="match status" value="1"/>
</dbReference>
<dbReference type="Gene3D" id="1.10.1740.10">
    <property type="match status" value="1"/>
</dbReference>
<dbReference type="InterPro" id="IPR007627">
    <property type="entry name" value="RNA_pol_sigma70_r2"/>
</dbReference>
<dbReference type="RefSeq" id="WP_235068009.1">
    <property type="nucleotide sequence ID" value="NZ_JAKFGM010000003.1"/>
</dbReference>
<keyword evidence="4" id="KW-0238">DNA-binding</keyword>
<evidence type="ECO:0000256" key="2">
    <source>
        <dbReference type="ARBA" id="ARBA00023015"/>
    </source>
</evidence>
<sequence length="189" mass="20734">MNPTSTVQALEAKLNALMVASMGGHAGAYQTLLRLSAERLRSYFRRRLSGRDADVEDLVQETLMAIHNKRASYDPTLPFTAWLHGIARYRLIDFLRRDKQLASLSTDDGFQPVDDGGFDALLAQVDIAELLAELPSKQATAIRLTRIEGYSVRETAELSGQSEPAVKVNVHRGLGRLIAAIKGGADADR</sequence>
<dbReference type="GO" id="GO:0003677">
    <property type="term" value="F:DNA binding"/>
    <property type="evidence" value="ECO:0007669"/>
    <property type="project" value="UniProtKB-KW"/>
</dbReference>
<evidence type="ECO:0000256" key="5">
    <source>
        <dbReference type="ARBA" id="ARBA00023163"/>
    </source>
</evidence>
<dbReference type="EMBL" id="JAKFGM010000003">
    <property type="protein sequence ID" value="MCF2515425.1"/>
    <property type="molecule type" value="Genomic_DNA"/>
</dbReference>
<dbReference type="PANTHER" id="PTHR43133:SF58">
    <property type="entry name" value="ECF RNA POLYMERASE SIGMA FACTOR SIGD"/>
    <property type="match status" value="1"/>
</dbReference>
<evidence type="ECO:0000256" key="1">
    <source>
        <dbReference type="ARBA" id="ARBA00010641"/>
    </source>
</evidence>
<organism evidence="8 9">
    <name type="scientific">Sphingomonas cremea</name>
    <dbReference type="NCBI Taxonomy" id="2904799"/>
    <lineage>
        <taxon>Bacteria</taxon>
        <taxon>Pseudomonadati</taxon>
        <taxon>Pseudomonadota</taxon>
        <taxon>Alphaproteobacteria</taxon>
        <taxon>Sphingomonadales</taxon>
        <taxon>Sphingomonadaceae</taxon>
        <taxon>Sphingomonas</taxon>
    </lineage>
</organism>
<dbReference type="SUPFAM" id="SSF88946">
    <property type="entry name" value="Sigma2 domain of RNA polymerase sigma factors"/>
    <property type="match status" value="1"/>
</dbReference>
<evidence type="ECO:0000256" key="3">
    <source>
        <dbReference type="ARBA" id="ARBA00023082"/>
    </source>
</evidence>
<dbReference type="SUPFAM" id="SSF88659">
    <property type="entry name" value="Sigma3 and sigma4 domains of RNA polymerase sigma factors"/>
    <property type="match status" value="1"/>
</dbReference>
<dbReference type="InterPro" id="IPR036388">
    <property type="entry name" value="WH-like_DNA-bd_sf"/>
</dbReference>
<dbReference type="PANTHER" id="PTHR43133">
    <property type="entry name" value="RNA POLYMERASE ECF-TYPE SIGMA FACTO"/>
    <property type="match status" value="1"/>
</dbReference>
<keyword evidence="9" id="KW-1185">Reference proteome</keyword>
<dbReference type="Pfam" id="PF04542">
    <property type="entry name" value="Sigma70_r2"/>
    <property type="match status" value="1"/>
</dbReference>
<dbReference type="Pfam" id="PF08281">
    <property type="entry name" value="Sigma70_r4_2"/>
    <property type="match status" value="1"/>
</dbReference>
<accession>A0A9X1TXP8</accession>
<reference evidence="8" key="1">
    <citation type="submission" date="2022-01" db="EMBL/GenBank/DDBJ databases">
        <authorList>
            <person name="Jo J.-H."/>
            <person name="Im W.-T."/>
        </authorList>
    </citation>
    <scope>NUCLEOTIDE SEQUENCE</scope>
    <source>
        <strain evidence="8">G124</strain>
    </source>
</reference>
<evidence type="ECO:0000259" key="6">
    <source>
        <dbReference type="Pfam" id="PF04542"/>
    </source>
</evidence>
<evidence type="ECO:0000256" key="4">
    <source>
        <dbReference type="ARBA" id="ARBA00023125"/>
    </source>
</evidence>
<dbReference type="AlphaFoldDB" id="A0A9X1TXP8"/>
<dbReference type="InterPro" id="IPR013324">
    <property type="entry name" value="RNA_pol_sigma_r3/r4-like"/>
</dbReference>